<feature type="transmembrane region" description="Helical" evidence="7">
    <location>
        <begin position="165"/>
        <end position="185"/>
    </location>
</feature>
<accession>A0A4V3I9W9</accession>
<sequence>MTSSSAGTQRLVLVVAVLASFIAFLDGTVINVALPAITRELGGGIATQQWVVDAYLITLGGIILLAGSLSDAFGRKRVLFWGLVGFAAASVLCALAPSALVLIGARGLQGVAGALLVPSSLALIFSTFSGAGQARAIGTWTAWTSTAFIAGPLIGGLLVDLSSWRLVFAINIVPIAATLFLLARLPRDPAADAGTRVDIVGAVLGVLGLALPVFALIEQGNFGWGSPVILIPLVVGLVCFAAFIAHERRTRQPMMPLSLFQVRNFWVGNVATTFIYAALSLGSFILAVFLQQVGGYSATLAGLALLPVSILSIALSGLVGRLAGRFGPRLFMCVGPITAGIGFFTMLRVDQSVIYFSSVLPGVVIFGLGLTITVAPLTSAILGAIDPSRAGIASAVNNALSRVAGLVAIAAASIIVGPVLDVEGFHRAAIATGILLVGGGIVSGLGIQNAMSAPVDKLQA</sequence>
<feature type="transmembrane region" description="Helical" evidence="7">
    <location>
        <begin position="223"/>
        <end position="245"/>
    </location>
</feature>
<comment type="subcellular location">
    <subcellularLocation>
        <location evidence="1">Cell membrane</location>
        <topology evidence="1">Multi-pass membrane protein</topology>
    </subcellularLocation>
</comment>
<keyword evidence="2" id="KW-0813">Transport</keyword>
<feature type="transmembrane region" description="Helical" evidence="7">
    <location>
        <begin position="140"/>
        <end position="159"/>
    </location>
</feature>
<reference evidence="10 12" key="2">
    <citation type="submission" date="2019-03" db="EMBL/GenBank/DDBJ databases">
        <title>Genomics of glacier-inhabiting Cryobacterium strains.</title>
        <authorList>
            <person name="Liu Q."/>
            <person name="Xin Y.-H."/>
        </authorList>
    </citation>
    <scope>NUCLEOTIDE SEQUENCE [LARGE SCALE GENOMIC DNA]</scope>
    <source>
        <strain evidence="10 12">Hh8</strain>
    </source>
</reference>
<dbReference type="PRINTS" id="PR01036">
    <property type="entry name" value="TCRTETB"/>
</dbReference>
<dbReference type="Pfam" id="PF07690">
    <property type="entry name" value="MFS_1"/>
    <property type="match status" value="1"/>
</dbReference>
<feature type="transmembrane region" description="Helical" evidence="7">
    <location>
        <begin position="12"/>
        <end position="34"/>
    </location>
</feature>
<feature type="transmembrane region" description="Helical" evidence="7">
    <location>
        <begin position="296"/>
        <end position="318"/>
    </location>
</feature>
<keyword evidence="3" id="KW-1003">Cell membrane</keyword>
<reference evidence="9 11" key="1">
    <citation type="submission" date="2016-10" db="EMBL/GenBank/DDBJ databases">
        <authorList>
            <person name="Varghese N."/>
            <person name="Submissions S."/>
        </authorList>
    </citation>
    <scope>NUCLEOTIDE SEQUENCE [LARGE SCALE GENOMIC DNA]</scope>
    <source>
        <strain evidence="9 11">CGMCC 1.11215</strain>
    </source>
</reference>
<feature type="transmembrane region" description="Helical" evidence="7">
    <location>
        <begin position="80"/>
        <end position="105"/>
    </location>
</feature>
<protein>
    <submittedName>
        <fullName evidence="10">DHA2 family efflux MFS transporter permease subunit</fullName>
    </submittedName>
    <submittedName>
        <fullName evidence="9">Drug resistance transporter, EmrB/QacA subfamily</fullName>
    </submittedName>
</protein>
<dbReference type="PANTHER" id="PTHR42718">
    <property type="entry name" value="MAJOR FACILITATOR SUPERFAMILY MULTIDRUG TRANSPORTER MFSC"/>
    <property type="match status" value="1"/>
</dbReference>
<dbReference type="STRING" id="1424659.SAMN05216368_102159"/>
<evidence type="ECO:0000256" key="5">
    <source>
        <dbReference type="ARBA" id="ARBA00022989"/>
    </source>
</evidence>
<dbReference type="Gene3D" id="1.20.1250.20">
    <property type="entry name" value="MFS general substrate transporter like domains"/>
    <property type="match status" value="1"/>
</dbReference>
<evidence type="ECO:0000256" key="3">
    <source>
        <dbReference type="ARBA" id="ARBA00022475"/>
    </source>
</evidence>
<dbReference type="InterPro" id="IPR004638">
    <property type="entry name" value="EmrB-like"/>
</dbReference>
<proteinExistence type="predicted"/>
<feature type="transmembrane region" description="Helical" evidence="7">
    <location>
        <begin position="111"/>
        <end position="128"/>
    </location>
</feature>
<dbReference type="PROSITE" id="PS50850">
    <property type="entry name" value="MFS"/>
    <property type="match status" value="1"/>
</dbReference>
<dbReference type="NCBIfam" id="TIGR00711">
    <property type="entry name" value="efflux_EmrB"/>
    <property type="match status" value="1"/>
</dbReference>
<organism evidence="9 11">
    <name type="scientific">Cryobacterium flavum</name>
    <dbReference type="NCBI Taxonomy" id="1424659"/>
    <lineage>
        <taxon>Bacteria</taxon>
        <taxon>Bacillati</taxon>
        <taxon>Actinomycetota</taxon>
        <taxon>Actinomycetes</taxon>
        <taxon>Micrococcales</taxon>
        <taxon>Microbacteriaceae</taxon>
        <taxon>Cryobacterium</taxon>
    </lineage>
</organism>
<dbReference type="EMBL" id="FNIB01000002">
    <property type="protein sequence ID" value="SDM74999.1"/>
    <property type="molecule type" value="Genomic_DNA"/>
</dbReference>
<keyword evidence="4 7" id="KW-0812">Transmembrane</keyword>
<dbReference type="SUPFAM" id="SSF103473">
    <property type="entry name" value="MFS general substrate transporter"/>
    <property type="match status" value="1"/>
</dbReference>
<dbReference type="AlphaFoldDB" id="A0A4V3I9W9"/>
<dbReference type="Gene3D" id="1.20.1720.10">
    <property type="entry name" value="Multidrug resistance protein D"/>
    <property type="match status" value="1"/>
</dbReference>
<dbReference type="InterPro" id="IPR020846">
    <property type="entry name" value="MFS_dom"/>
</dbReference>
<dbReference type="InterPro" id="IPR011701">
    <property type="entry name" value="MFS"/>
</dbReference>
<dbReference type="RefSeq" id="WP_092339097.1">
    <property type="nucleotide sequence ID" value="NZ_FNIB01000002.1"/>
</dbReference>
<feature type="transmembrane region" description="Helical" evidence="7">
    <location>
        <begin position="54"/>
        <end position="73"/>
    </location>
</feature>
<keyword evidence="12" id="KW-1185">Reference proteome</keyword>
<evidence type="ECO:0000313" key="12">
    <source>
        <dbReference type="Proteomes" id="UP000298252"/>
    </source>
</evidence>
<evidence type="ECO:0000256" key="2">
    <source>
        <dbReference type="ARBA" id="ARBA00022448"/>
    </source>
</evidence>
<evidence type="ECO:0000259" key="8">
    <source>
        <dbReference type="PROSITE" id="PS50850"/>
    </source>
</evidence>
<dbReference type="GO" id="GO:0022857">
    <property type="term" value="F:transmembrane transporter activity"/>
    <property type="evidence" value="ECO:0007669"/>
    <property type="project" value="InterPro"/>
</dbReference>
<feature type="transmembrane region" description="Helical" evidence="7">
    <location>
        <begin position="399"/>
        <end position="420"/>
    </location>
</feature>
<evidence type="ECO:0000256" key="6">
    <source>
        <dbReference type="ARBA" id="ARBA00023136"/>
    </source>
</evidence>
<dbReference type="InterPro" id="IPR036259">
    <property type="entry name" value="MFS_trans_sf"/>
</dbReference>
<feature type="transmembrane region" description="Helical" evidence="7">
    <location>
        <begin position="426"/>
        <end position="447"/>
    </location>
</feature>
<feature type="transmembrane region" description="Helical" evidence="7">
    <location>
        <begin position="197"/>
        <end position="217"/>
    </location>
</feature>
<feature type="domain" description="Major facilitator superfamily (MFS) profile" evidence="8">
    <location>
        <begin position="12"/>
        <end position="451"/>
    </location>
</feature>
<evidence type="ECO:0000256" key="7">
    <source>
        <dbReference type="SAM" id="Phobius"/>
    </source>
</evidence>
<evidence type="ECO:0000313" key="11">
    <source>
        <dbReference type="Proteomes" id="UP000199639"/>
    </source>
</evidence>
<name>A0A4V3I9W9_9MICO</name>
<keyword evidence="5 7" id="KW-1133">Transmembrane helix</keyword>
<dbReference type="EMBL" id="SOFD01000009">
    <property type="protein sequence ID" value="TFB81118.1"/>
    <property type="molecule type" value="Genomic_DNA"/>
</dbReference>
<feature type="transmembrane region" description="Helical" evidence="7">
    <location>
        <begin position="353"/>
        <end position="378"/>
    </location>
</feature>
<dbReference type="PANTHER" id="PTHR42718:SF42">
    <property type="entry name" value="EXPORT PROTEIN"/>
    <property type="match status" value="1"/>
</dbReference>
<evidence type="ECO:0000256" key="4">
    <source>
        <dbReference type="ARBA" id="ARBA00022692"/>
    </source>
</evidence>
<dbReference type="Proteomes" id="UP000298252">
    <property type="component" value="Unassembled WGS sequence"/>
</dbReference>
<dbReference type="CDD" id="cd17321">
    <property type="entry name" value="MFS_MMR_MDR_like"/>
    <property type="match status" value="1"/>
</dbReference>
<gene>
    <name evidence="10" type="ORF">E3O21_04495</name>
    <name evidence="9" type="ORF">SAMN05216368_102159</name>
</gene>
<dbReference type="GO" id="GO:0005886">
    <property type="term" value="C:plasma membrane"/>
    <property type="evidence" value="ECO:0007669"/>
    <property type="project" value="UniProtKB-SubCell"/>
</dbReference>
<evidence type="ECO:0000313" key="9">
    <source>
        <dbReference type="EMBL" id="SDM74999.1"/>
    </source>
</evidence>
<evidence type="ECO:0000313" key="10">
    <source>
        <dbReference type="EMBL" id="TFB81118.1"/>
    </source>
</evidence>
<dbReference type="Proteomes" id="UP000199639">
    <property type="component" value="Unassembled WGS sequence"/>
</dbReference>
<evidence type="ECO:0000256" key="1">
    <source>
        <dbReference type="ARBA" id="ARBA00004651"/>
    </source>
</evidence>
<feature type="transmembrane region" description="Helical" evidence="7">
    <location>
        <begin position="330"/>
        <end position="347"/>
    </location>
</feature>
<keyword evidence="6 7" id="KW-0472">Membrane</keyword>
<feature type="transmembrane region" description="Helical" evidence="7">
    <location>
        <begin position="266"/>
        <end position="290"/>
    </location>
</feature>